<evidence type="ECO:0000313" key="5">
    <source>
        <dbReference type="Proteomes" id="UP000184203"/>
    </source>
</evidence>
<dbReference type="OrthoDB" id="21363at2157"/>
<keyword evidence="5" id="KW-1185">Reference proteome</keyword>
<dbReference type="Pfam" id="PF24035">
    <property type="entry name" value="DUF7344"/>
    <property type="match status" value="1"/>
</dbReference>
<dbReference type="Proteomes" id="UP000003751">
    <property type="component" value="Unassembled WGS sequence"/>
</dbReference>
<accession>E7QXJ1</accession>
<evidence type="ECO:0000313" key="2">
    <source>
        <dbReference type="EMBL" id="EFW90994.1"/>
    </source>
</evidence>
<dbReference type="Proteomes" id="UP000184203">
    <property type="component" value="Unassembled WGS sequence"/>
</dbReference>
<name>E7QXJ1_HALPU</name>
<protein>
    <recommendedName>
        <fullName evidence="1">DUF7344 domain-containing protein</fullName>
    </recommendedName>
</protein>
<reference evidence="3" key="3">
    <citation type="submission" date="2016-11" db="EMBL/GenBank/DDBJ databases">
        <authorList>
            <person name="Jaros S."/>
            <person name="Januszkiewicz K."/>
            <person name="Wedrychowicz H."/>
        </authorList>
    </citation>
    <scope>NUCLEOTIDE SEQUENCE [LARGE SCALE GENOMIC DNA]</scope>
    <source>
        <strain evidence="3">DX253</strain>
    </source>
</reference>
<dbReference type="PATRIC" id="fig|797209.4.peg.3458"/>
<dbReference type="EMBL" id="AEMG01000019">
    <property type="protein sequence ID" value="EFW90994.1"/>
    <property type="molecule type" value="Genomic_DNA"/>
</dbReference>
<feature type="domain" description="DUF7344" evidence="1">
    <location>
        <begin position="18"/>
        <end position="89"/>
    </location>
</feature>
<dbReference type="InterPro" id="IPR055768">
    <property type="entry name" value="DUF7344"/>
</dbReference>
<sequence>MIDEPICSKLSVDSVCGVLSNGCRRSVLYHLDASSSDVFTRDELADHLVAADTEYEDRERALVQLHHTTLPMLEDVGVIEYDSRSNVIRYRSDPLLDQFLSLSAAVEKPTE</sequence>
<dbReference type="EMBL" id="FRAN01000001">
    <property type="protein sequence ID" value="SHK28647.1"/>
    <property type="molecule type" value="Genomic_DNA"/>
</dbReference>
<reference evidence="5" key="2">
    <citation type="submission" date="2016-11" db="EMBL/GenBank/DDBJ databases">
        <authorList>
            <person name="Varghese N."/>
            <person name="Submissions S."/>
        </authorList>
    </citation>
    <scope>NUCLEOTIDE SEQUENCE [LARGE SCALE GENOMIC DNA]</scope>
    <source>
        <strain evidence="5">DX253</strain>
    </source>
</reference>
<evidence type="ECO:0000313" key="3">
    <source>
        <dbReference type="EMBL" id="SHK28647.1"/>
    </source>
</evidence>
<evidence type="ECO:0000313" key="4">
    <source>
        <dbReference type="Proteomes" id="UP000003751"/>
    </source>
</evidence>
<gene>
    <name evidence="3" type="ORF">SAMN05444342_1206</name>
    <name evidence="2" type="ORF">ZOD2009_17648</name>
</gene>
<evidence type="ECO:0000259" key="1">
    <source>
        <dbReference type="Pfam" id="PF24035"/>
    </source>
</evidence>
<reference evidence="2 4" key="1">
    <citation type="journal article" date="2014" name="ISME J.">
        <title>Trehalose/2-sulfotrehalose biosynthesis and glycine-betaine uptake are widely spread mechanisms for osmoadaptation in the Halobacteriales.</title>
        <authorList>
            <person name="Youssef N.H."/>
            <person name="Savage-Ashlock K.N."/>
            <person name="McCully A.L."/>
            <person name="Luedtke B."/>
            <person name="Shaw E.I."/>
            <person name="Hoff W.D."/>
            <person name="Elshahed M.S."/>
        </authorList>
    </citation>
    <scope>NUCLEOTIDE SEQUENCE [LARGE SCALE GENOMIC DNA]</scope>
    <source>
        <strain evidence="2 4">DX253</strain>
    </source>
</reference>
<organism evidence="2 4">
    <name type="scientific">Haladaptatus paucihalophilus DX253</name>
    <dbReference type="NCBI Taxonomy" id="797209"/>
    <lineage>
        <taxon>Archaea</taxon>
        <taxon>Methanobacteriati</taxon>
        <taxon>Methanobacteriota</taxon>
        <taxon>Stenosarchaea group</taxon>
        <taxon>Halobacteria</taxon>
        <taxon>Halobacteriales</taxon>
        <taxon>Haladaptataceae</taxon>
        <taxon>Haladaptatus</taxon>
    </lineage>
</organism>
<dbReference type="eggNOG" id="arCOG03828">
    <property type="taxonomic scope" value="Archaea"/>
</dbReference>
<proteinExistence type="predicted"/>
<dbReference type="AlphaFoldDB" id="E7QXJ1"/>